<name>A0A0A2ELT8_PORCN</name>
<keyword evidence="8" id="KW-0406">Ion transport</keyword>
<sequence length="335" mass="36797">MSTSFGLQTKGLSTGYRDRKRGERIISKDLNVSIAPGELVMFMGPNGSGKSTLMHTIAGLLPPISGEVLIGGESVAKQSIGQIAKMLSLVLTERITSATMTVEDVVSIGRYPHIGYLGKLSEYDHKLVAEAIELCNLRGMEQRTLSELSDGERQRTMIARALAQQTPLILLDEPTAHLDLPSRLDVILMLRRLAHDMKRSILVSTHELDLALSWADTIWLLDREGRLTTGAPEDLVLAGSVEKTFGNEWLGYDSEAGEFVTRLAKSKVIHLEAEGLSYIWTKRALGRIGYDLATDKQPDTLSVQVKDGVWHLTQGSVHHTASCIKDLVTLINTIT</sequence>
<evidence type="ECO:0000256" key="4">
    <source>
        <dbReference type="ARBA" id="ARBA00022496"/>
    </source>
</evidence>
<evidence type="ECO:0000259" key="10">
    <source>
        <dbReference type="PROSITE" id="PS50893"/>
    </source>
</evidence>
<evidence type="ECO:0000313" key="12">
    <source>
        <dbReference type="Proteomes" id="UP000030125"/>
    </source>
</evidence>
<organism evidence="11 12">
    <name type="scientific">Porphyromonas cangingivalis</name>
    <dbReference type="NCBI Taxonomy" id="36874"/>
    <lineage>
        <taxon>Bacteria</taxon>
        <taxon>Pseudomonadati</taxon>
        <taxon>Bacteroidota</taxon>
        <taxon>Bacteroidia</taxon>
        <taxon>Bacteroidales</taxon>
        <taxon>Porphyromonadaceae</taxon>
        <taxon>Porphyromonas</taxon>
    </lineage>
</organism>
<dbReference type="eggNOG" id="COG1120">
    <property type="taxonomic scope" value="Bacteria"/>
</dbReference>
<evidence type="ECO:0000256" key="6">
    <source>
        <dbReference type="ARBA" id="ARBA00022840"/>
    </source>
</evidence>
<dbReference type="OrthoDB" id="9787851at2"/>
<keyword evidence="2" id="KW-0813">Transport</keyword>
<proteinExistence type="predicted"/>
<feature type="domain" description="ABC transporter" evidence="10">
    <location>
        <begin position="7"/>
        <end position="248"/>
    </location>
</feature>
<keyword evidence="4" id="KW-0410">Iron transport</keyword>
<dbReference type="SUPFAM" id="SSF52540">
    <property type="entry name" value="P-loop containing nucleoside triphosphate hydrolases"/>
    <property type="match status" value="1"/>
</dbReference>
<keyword evidence="5" id="KW-0547">Nucleotide-binding</keyword>
<protein>
    <recommendedName>
        <fullName evidence="10">ABC transporter domain-containing protein</fullName>
    </recommendedName>
</protein>
<dbReference type="Pfam" id="PF00005">
    <property type="entry name" value="ABC_tran"/>
    <property type="match status" value="1"/>
</dbReference>
<comment type="subcellular location">
    <subcellularLocation>
        <location evidence="1">Cell membrane</location>
        <topology evidence="1">Peripheral membrane protein</topology>
    </subcellularLocation>
</comment>
<keyword evidence="7" id="KW-0408">Iron</keyword>
<dbReference type="AlphaFoldDB" id="A0A0A2ELT8"/>
<dbReference type="InterPro" id="IPR051535">
    <property type="entry name" value="Siderophore_ABC-ATPase"/>
</dbReference>
<evidence type="ECO:0000256" key="2">
    <source>
        <dbReference type="ARBA" id="ARBA00022448"/>
    </source>
</evidence>
<comment type="caution">
    <text evidence="11">The sequence shown here is derived from an EMBL/GenBank/DDBJ whole genome shotgun (WGS) entry which is preliminary data.</text>
</comment>
<evidence type="ECO:0000313" key="11">
    <source>
        <dbReference type="EMBL" id="KGN78667.1"/>
    </source>
</evidence>
<dbReference type="PANTHER" id="PTHR42771:SF3">
    <property type="entry name" value="PETROBACTIN IMPORT ATP-BINDING PROTEIN YCLP"/>
    <property type="match status" value="1"/>
</dbReference>
<evidence type="ECO:0000256" key="1">
    <source>
        <dbReference type="ARBA" id="ARBA00004202"/>
    </source>
</evidence>
<keyword evidence="9" id="KW-0472">Membrane</keyword>
<dbReference type="InterPro" id="IPR003593">
    <property type="entry name" value="AAA+_ATPase"/>
</dbReference>
<evidence type="ECO:0000256" key="7">
    <source>
        <dbReference type="ARBA" id="ARBA00023004"/>
    </source>
</evidence>
<dbReference type="GO" id="GO:0006826">
    <property type="term" value="P:iron ion transport"/>
    <property type="evidence" value="ECO:0007669"/>
    <property type="project" value="UniProtKB-KW"/>
</dbReference>
<dbReference type="GO" id="GO:0016887">
    <property type="term" value="F:ATP hydrolysis activity"/>
    <property type="evidence" value="ECO:0007669"/>
    <property type="project" value="InterPro"/>
</dbReference>
<dbReference type="EMBL" id="JQJD01000058">
    <property type="protein sequence ID" value="KGN78667.1"/>
    <property type="molecule type" value="Genomic_DNA"/>
</dbReference>
<dbReference type="PROSITE" id="PS50893">
    <property type="entry name" value="ABC_TRANSPORTER_2"/>
    <property type="match status" value="1"/>
</dbReference>
<reference evidence="11 12" key="1">
    <citation type="submission" date="2014-08" db="EMBL/GenBank/DDBJ databases">
        <title>Porphyromonas cangingivalis strain:COT-109_OH1386 Genome sequencing.</title>
        <authorList>
            <person name="Wallis C."/>
            <person name="Deusch O."/>
            <person name="O'Flynn C."/>
            <person name="Davis I."/>
            <person name="Jospin G."/>
            <person name="Darling A.E."/>
            <person name="Coil D.A."/>
            <person name="Alexiev A."/>
            <person name="Horsfall A."/>
            <person name="Kirkwood N."/>
            <person name="Harris S."/>
            <person name="Eisen J.A."/>
        </authorList>
    </citation>
    <scope>NUCLEOTIDE SEQUENCE [LARGE SCALE GENOMIC DNA]</scope>
    <source>
        <strain evidence="12">COT-109 OH1386</strain>
    </source>
</reference>
<dbReference type="CDD" id="cd03214">
    <property type="entry name" value="ABC_Iron-Siderophores_B12_Hemin"/>
    <property type="match status" value="1"/>
</dbReference>
<dbReference type="PANTHER" id="PTHR42771">
    <property type="entry name" value="IRON(3+)-HYDROXAMATE IMPORT ATP-BINDING PROTEIN FHUC"/>
    <property type="match status" value="1"/>
</dbReference>
<dbReference type="InterPro" id="IPR027417">
    <property type="entry name" value="P-loop_NTPase"/>
</dbReference>
<dbReference type="GO" id="GO:0005886">
    <property type="term" value="C:plasma membrane"/>
    <property type="evidence" value="ECO:0007669"/>
    <property type="project" value="UniProtKB-SubCell"/>
</dbReference>
<keyword evidence="3" id="KW-1003">Cell membrane</keyword>
<evidence type="ECO:0000256" key="8">
    <source>
        <dbReference type="ARBA" id="ARBA00023065"/>
    </source>
</evidence>
<dbReference type="GO" id="GO:0005524">
    <property type="term" value="F:ATP binding"/>
    <property type="evidence" value="ECO:0007669"/>
    <property type="project" value="UniProtKB-KW"/>
</dbReference>
<accession>A0A0A2ELT8</accession>
<gene>
    <name evidence="11" type="ORF">HQ35_09340</name>
</gene>
<evidence type="ECO:0000256" key="9">
    <source>
        <dbReference type="ARBA" id="ARBA00023136"/>
    </source>
</evidence>
<evidence type="ECO:0000256" key="3">
    <source>
        <dbReference type="ARBA" id="ARBA00022475"/>
    </source>
</evidence>
<dbReference type="SMART" id="SM00382">
    <property type="entry name" value="AAA"/>
    <property type="match status" value="1"/>
</dbReference>
<keyword evidence="6" id="KW-0067">ATP-binding</keyword>
<dbReference type="Proteomes" id="UP000030125">
    <property type="component" value="Unassembled WGS sequence"/>
</dbReference>
<dbReference type="STRING" id="36874.HQ34_09830"/>
<evidence type="ECO:0000256" key="5">
    <source>
        <dbReference type="ARBA" id="ARBA00022741"/>
    </source>
</evidence>
<keyword evidence="12" id="KW-1185">Reference proteome</keyword>
<dbReference type="RefSeq" id="WP_036852721.1">
    <property type="nucleotide sequence ID" value="NZ_JQJD01000058.1"/>
</dbReference>
<dbReference type="Gene3D" id="3.40.50.300">
    <property type="entry name" value="P-loop containing nucleotide triphosphate hydrolases"/>
    <property type="match status" value="1"/>
</dbReference>
<dbReference type="InterPro" id="IPR003439">
    <property type="entry name" value="ABC_transporter-like_ATP-bd"/>
</dbReference>